<sequence>MARHRPRLLRQSRWKRKSRTRKRASRLSSALICRKKSRTPLQKSSKMVRAWRTT</sequence>
<dbReference type="EMBL" id="KR029577">
    <property type="protein sequence ID" value="AKH45804.1"/>
    <property type="molecule type" value="Genomic_DNA"/>
</dbReference>
<name>A0A0F7KZU4_9VIRU</name>
<proteinExistence type="predicted"/>
<reference evidence="2" key="2">
    <citation type="submission" date="2015-03" db="EMBL/GenBank/DDBJ databases">
        <authorList>
            <person name="Chow C.-E.T."/>
            <person name="Winget D.M."/>
            <person name="White R.A.III."/>
            <person name="Hallam S.J."/>
            <person name="Suttle C.A."/>
        </authorList>
    </citation>
    <scope>NUCLEOTIDE SEQUENCE</scope>
    <source>
        <strain evidence="2">Anoxic3_1</strain>
    </source>
</reference>
<feature type="region of interest" description="Disordered" evidence="1">
    <location>
        <begin position="1"/>
        <end position="28"/>
    </location>
</feature>
<feature type="compositionally biased region" description="Basic residues" evidence="1">
    <location>
        <begin position="1"/>
        <end position="25"/>
    </location>
</feature>
<evidence type="ECO:0000256" key="1">
    <source>
        <dbReference type="SAM" id="MobiDB-lite"/>
    </source>
</evidence>
<accession>A0A0F7KZU4</accession>
<evidence type="ECO:0000313" key="2">
    <source>
        <dbReference type="EMBL" id="AKH45804.1"/>
    </source>
</evidence>
<reference evidence="2" key="1">
    <citation type="journal article" date="2015" name="Front. Microbiol.">
        <title>Combining genomic sequencing methods to explore viral diversity and reveal potential virus-host interactions.</title>
        <authorList>
            <person name="Chow C.E."/>
            <person name="Winget D.M."/>
            <person name="White R.A.III."/>
            <person name="Hallam S.J."/>
            <person name="Suttle C.A."/>
        </authorList>
    </citation>
    <scope>NUCLEOTIDE SEQUENCE</scope>
    <source>
        <strain evidence="2">Anoxic3_1</strain>
    </source>
</reference>
<feature type="region of interest" description="Disordered" evidence="1">
    <location>
        <begin position="35"/>
        <end position="54"/>
    </location>
</feature>
<protein>
    <submittedName>
        <fullName evidence="2">Uncharacterized protein</fullName>
    </submittedName>
</protein>
<organism evidence="2">
    <name type="scientific">uncultured marine virus</name>
    <dbReference type="NCBI Taxonomy" id="186617"/>
    <lineage>
        <taxon>Viruses</taxon>
        <taxon>environmental samples</taxon>
    </lineage>
</organism>